<keyword evidence="2" id="KW-1185">Reference proteome</keyword>
<proteinExistence type="predicted"/>
<dbReference type="EMBL" id="JBHSJB010000007">
    <property type="protein sequence ID" value="MFC5053630.1"/>
    <property type="molecule type" value="Genomic_DNA"/>
</dbReference>
<comment type="caution">
    <text evidence="1">The sequence shown here is derived from an EMBL/GenBank/DDBJ whole genome shotgun (WGS) entry which is preliminary data.</text>
</comment>
<protein>
    <submittedName>
        <fullName evidence="1">Uncharacterized protein</fullName>
    </submittedName>
</protein>
<reference evidence="2" key="1">
    <citation type="journal article" date="2019" name="Int. J. Syst. Evol. Microbiol.">
        <title>The Global Catalogue of Microorganisms (GCM) 10K type strain sequencing project: providing services to taxonomists for standard genome sequencing and annotation.</title>
        <authorList>
            <consortium name="The Broad Institute Genomics Platform"/>
            <consortium name="The Broad Institute Genome Sequencing Center for Infectious Disease"/>
            <person name="Wu L."/>
            <person name="Ma J."/>
        </authorList>
    </citation>
    <scope>NUCLEOTIDE SEQUENCE [LARGE SCALE GENOMIC DNA]</scope>
    <source>
        <strain evidence="2">KCTC 12848</strain>
    </source>
</reference>
<dbReference type="Proteomes" id="UP001595833">
    <property type="component" value="Unassembled WGS sequence"/>
</dbReference>
<sequence>MTAKRFGLFGTRTRDFLTYGGRILVHHDAAQLKFLVPTHPARELPPDIPDDQTMPIRFHPELGAVQWTKDGDIAGREQFRDPNG</sequence>
<dbReference type="RefSeq" id="WP_344036492.1">
    <property type="nucleotide sequence ID" value="NZ_BAAAKE010000005.1"/>
</dbReference>
<evidence type="ECO:0000313" key="1">
    <source>
        <dbReference type="EMBL" id="MFC5053630.1"/>
    </source>
</evidence>
<name>A0ABV9XTF3_9PSEU</name>
<gene>
    <name evidence="1" type="ORF">ACFPFM_07645</name>
</gene>
<accession>A0ABV9XTF3</accession>
<organism evidence="1 2">
    <name type="scientific">Saccharothrix xinjiangensis</name>
    <dbReference type="NCBI Taxonomy" id="204798"/>
    <lineage>
        <taxon>Bacteria</taxon>
        <taxon>Bacillati</taxon>
        <taxon>Actinomycetota</taxon>
        <taxon>Actinomycetes</taxon>
        <taxon>Pseudonocardiales</taxon>
        <taxon>Pseudonocardiaceae</taxon>
        <taxon>Saccharothrix</taxon>
    </lineage>
</organism>
<evidence type="ECO:0000313" key="2">
    <source>
        <dbReference type="Proteomes" id="UP001595833"/>
    </source>
</evidence>